<keyword evidence="2" id="KW-1185">Reference proteome</keyword>
<protein>
    <submittedName>
        <fullName evidence="1">Carboxylate-amine ligase YbdK</fullName>
    </submittedName>
</protein>
<dbReference type="AlphaFoldDB" id="A0A518C3K0"/>
<dbReference type="Pfam" id="PF04107">
    <property type="entry name" value="GCS2"/>
    <property type="match status" value="1"/>
</dbReference>
<keyword evidence="1" id="KW-0436">Ligase</keyword>
<dbReference type="Gene3D" id="3.30.590.20">
    <property type="match status" value="1"/>
</dbReference>
<sequence length="421" mass="47583">MLAEPSRSAKDSIPLFEAFGVEVEYMIVHENSLDVAPIADQLLRDEEGNPSEEIERGDIAWSNELALHVVELKTNGPVDSLVGLAARFQANVNDVNERLGSIGARLMPSAMHPWMRPDVEMKLWPHGHNEVYEAFNVIFNCCGHGWANLQSCHLNLPFDGDEEFGRLHAAIRLLLPILPALTASSPVCERQLTLHLDHRLETYRHNADRIPQVAGVVIPEGFYTEHDYRQFVLEPIYQAMAPLDLAGVLRHEWVNSRGAIARFMRNTIEIRVMDVQEHPAADVAICQLVANVAKALTEETWCSVAAQQQAETLRLRDIFLNVVDNADETMIIDPDYLQFFGWDQGICTAGDLWRSLAQRFPVEEKPLRDALDTILSEGPLSRRIVTALEDNLLERLPIVYRELCDCLQEGRSFRPAELNVR</sequence>
<dbReference type="PANTHER" id="PTHR36510">
    <property type="entry name" value="GLUTAMATE--CYSTEINE LIGASE 2-RELATED"/>
    <property type="match status" value="1"/>
</dbReference>
<dbReference type="GO" id="GO:0042398">
    <property type="term" value="P:modified amino acid biosynthetic process"/>
    <property type="evidence" value="ECO:0007669"/>
    <property type="project" value="InterPro"/>
</dbReference>
<evidence type="ECO:0000313" key="1">
    <source>
        <dbReference type="EMBL" id="QDU73797.1"/>
    </source>
</evidence>
<dbReference type="KEGG" id="bvo:Pan97_07970"/>
<dbReference type="InterPro" id="IPR050141">
    <property type="entry name" value="GCL_type2/YbdK_subfam"/>
</dbReference>
<dbReference type="PANTHER" id="PTHR36510:SF1">
    <property type="entry name" value="GLUTAMATE--CYSTEINE LIGASE 2-RELATED"/>
    <property type="match status" value="1"/>
</dbReference>
<dbReference type="OrthoDB" id="9804786at2"/>
<dbReference type="InterPro" id="IPR014746">
    <property type="entry name" value="Gln_synth/guanido_kin_cat_dom"/>
</dbReference>
<proteinExistence type="predicted"/>
<dbReference type="InterPro" id="IPR006336">
    <property type="entry name" value="GCS2"/>
</dbReference>
<dbReference type="RefSeq" id="WP_144970827.1">
    <property type="nucleotide sequence ID" value="NZ_CP036289.1"/>
</dbReference>
<dbReference type="Proteomes" id="UP000318626">
    <property type="component" value="Chromosome"/>
</dbReference>
<reference evidence="2" key="1">
    <citation type="submission" date="2019-02" db="EMBL/GenBank/DDBJ databases">
        <title>Deep-cultivation of Planctomycetes and their phenomic and genomic characterization uncovers novel biology.</title>
        <authorList>
            <person name="Wiegand S."/>
            <person name="Jogler M."/>
            <person name="Boedeker C."/>
            <person name="Pinto D."/>
            <person name="Vollmers J."/>
            <person name="Rivas-Marin E."/>
            <person name="Kohn T."/>
            <person name="Peeters S.H."/>
            <person name="Heuer A."/>
            <person name="Rast P."/>
            <person name="Oberbeckmann S."/>
            <person name="Bunk B."/>
            <person name="Jeske O."/>
            <person name="Meyerdierks A."/>
            <person name="Storesund J.E."/>
            <person name="Kallscheuer N."/>
            <person name="Luecker S."/>
            <person name="Lage O.M."/>
            <person name="Pohl T."/>
            <person name="Merkel B.J."/>
            <person name="Hornburger P."/>
            <person name="Mueller R.-W."/>
            <person name="Bruemmer F."/>
            <person name="Labrenz M."/>
            <person name="Spormann A.M."/>
            <person name="Op den Camp H."/>
            <person name="Overmann J."/>
            <person name="Amann R."/>
            <person name="Jetten M.S.M."/>
            <person name="Mascher T."/>
            <person name="Medema M.H."/>
            <person name="Devos D.P."/>
            <person name="Kaster A.-K."/>
            <person name="Ovreas L."/>
            <person name="Rohde M."/>
            <person name="Galperin M.Y."/>
            <person name="Jogler C."/>
        </authorList>
    </citation>
    <scope>NUCLEOTIDE SEQUENCE [LARGE SCALE GENOMIC DNA]</scope>
    <source>
        <strain evidence="2">Pan97</strain>
    </source>
</reference>
<organism evidence="1 2">
    <name type="scientific">Bremerella volcania</name>
    <dbReference type="NCBI Taxonomy" id="2527984"/>
    <lineage>
        <taxon>Bacteria</taxon>
        <taxon>Pseudomonadati</taxon>
        <taxon>Planctomycetota</taxon>
        <taxon>Planctomycetia</taxon>
        <taxon>Pirellulales</taxon>
        <taxon>Pirellulaceae</taxon>
        <taxon>Bremerella</taxon>
    </lineage>
</organism>
<dbReference type="SUPFAM" id="SSF55931">
    <property type="entry name" value="Glutamine synthetase/guanido kinase"/>
    <property type="match status" value="1"/>
</dbReference>
<dbReference type="EMBL" id="CP036289">
    <property type="protein sequence ID" value="QDU73797.1"/>
    <property type="molecule type" value="Genomic_DNA"/>
</dbReference>
<gene>
    <name evidence="1" type="primary">ybdK_1</name>
    <name evidence="1" type="ORF">Pan97_07970</name>
</gene>
<accession>A0A518C3K0</accession>
<dbReference type="GO" id="GO:0004357">
    <property type="term" value="F:glutamate-cysteine ligase activity"/>
    <property type="evidence" value="ECO:0007669"/>
    <property type="project" value="InterPro"/>
</dbReference>
<name>A0A518C3K0_9BACT</name>
<evidence type="ECO:0000313" key="2">
    <source>
        <dbReference type="Proteomes" id="UP000318626"/>
    </source>
</evidence>